<evidence type="ECO:0000256" key="2">
    <source>
        <dbReference type="ARBA" id="ARBA00022527"/>
    </source>
</evidence>
<evidence type="ECO:0000256" key="7">
    <source>
        <dbReference type="PROSITE-ProRule" id="PRU10141"/>
    </source>
</evidence>
<dbReference type="GO" id="GO:0000122">
    <property type="term" value="P:negative regulation of transcription by RNA polymerase II"/>
    <property type="evidence" value="ECO:0007669"/>
    <property type="project" value="EnsemblFungi"/>
</dbReference>
<dbReference type="GO" id="GO:0010895">
    <property type="term" value="P:negative regulation of ergosterol biosynthetic process"/>
    <property type="evidence" value="ECO:0007669"/>
    <property type="project" value="EnsemblFungi"/>
</dbReference>
<dbReference type="EMBL" id="KE561158">
    <property type="protein sequence ID" value="EPZ32370.1"/>
    <property type="molecule type" value="Genomic_DNA"/>
</dbReference>
<keyword evidence="4 7" id="KW-0547">Nucleotide-binding</keyword>
<dbReference type="GO" id="GO:0051755">
    <property type="term" value="P:meiotic sister chromatid arm separation"/>
    <property type="evidence" value="ECO:0007669"/>
    <property type="project" value="EnsemblFungi"/>
</dbReference>
<dbReference type="PANTHER" id="PTHR11909">
    <property type="entry name" value="CASEIN KINASE-RELATED"/>
    <property type="match status" value="1"/>
</dbReference>
<dbReference type="Pfam" id="PF00069">
    <property type="entry name" value="Pkinase"/>
    <property type="match status" value="1"/>
</dbReference>
<dbReference type="GO" id="GO:0032933">
    <property type="term" value="P:SREBP signaling pathway"/>
    <property type="evidence" value="ECO:0007669"/>
    <property type="project" value="EnsemblFungi"/>
</dbReference>
<keyword evidence="5 9" id="KW-0418">Kinase</keyword>
<dbReference type="FunFam" id="1.10.510.10:FF:000596">
    <property type="entry name" value="CK1 family protein kinase"/>
    <property type="match status" value="1"/>
</dbReference>
<protein>
    <recommendedName>
        <fullName evidence="1">non-specific serine/threonine protein kinase</fullName>
        <ecNumber evidence="1">2.7.11.1</ecNumber>
    </recommendedName>
</protein>
<evidence type="ECO:0000313" key="9">
    <source>
        <dbReference type="EMBL" id="EPZ32370.1"/>
    </source>
</evidence>
<dbReference type="AlphaFoldDB" id="A0A075AQD4"/>
<sequence>MSGNQSTLANGEVRIANKYRLGKKLGSGSFGEIYLGTNIATEENVAIKIEKTNTKHPQLEYEARVYKYLAGGTGIPNIRWYGQEAEFNCMVLDLLGPSLEDLFTYCKRKFTLKTVVMLAEQLKDIKPDNFLMGTGRRANIVHVIDFGLAKRFRDPRTHMHIPYRENKNLTGTARYASISTHLGIDDLESIGYVLIYFLKGSLPWQGLRAATKKQKYDKIQDKKLSTPIEVLCRGLPMEFQSYLNYVRALRFDDKPDYAHLKKLFSDLMAKEGMAMDYRFDWVEVRPFSSFKVEKE</sequence>
<evidence type="ECO:0000313" key="10">
    <source>
        <dbReference type="Proteomes" id="UP000030755"/>
    </source>
</evidence>
<evidence type="ECO:0000259" key="8">
    <source>
        <dbReference type="PROSITE" id="PS50011"/>
    </source>
</evidence>
<evidence type="ECO:0000256" key="3">
    <source>
        <dbReference type="ARBA" id="ARBA00022679"/>
    </source>
</evidence>
<dbReference type="GO" id="GO:0005524">
    <property type="term" value="F:ATP binding"/>
    <property type="evidence" value="ECO:0007669"/>
    <property type="project" value="UniProtKB-UniRule"/>
</dbReference>
<evidence type="ECO:0000256" key="1">
    <source>
        <dbReference type="ARBA" id="ARBA00012513"/>
    </source>
</evidence>
<dbReference type="FunFam" id="3.30.200.20:FF:000538">
    <property type="entry name" value="Putative Casein kinase I"/>
    <property type="match status" value="1"/>
</dbReference>
<gene>
    <name evidence="9" type="ORF">O9G_002210</name>
</gene>
<feature type="binding site" evidence="7">
    <location>
        <position position="48"/>
    </location>
    <ligand>
        <name>ATP</name>
        <dbReference type="ChEBI" id="CHEBI:30616"/>
    </ligand>
</feature>
<dbReference type="GO" id="GO:0045143">
    <property type="term" value="P:homologous chromosome segregation"/>
    <property type="evidence" value="ECO:0007669"/>
    <property type="project" value="EnsemblFungi"/>
</dbReference>
<organism evidence="9 10">
    <name type="scientific">Rozella allomycis (strain CSF55)</name>
    <dbReference type="NCBI Taxonomy" id="988480"/>
    <lineage>
        <taxon>Eukaryota</taxon>
        <taxon>Fungi</taxon>
        <taxon>Fungi incertae sedis</taxon>
        <taxon>Cryptomycota</taxon>
        <taxon>Cryptomycota incertae sedis</taxon>
        <taxon>Rozella</taxon>
    </lineage>
</organism>
<dbReference type="InterPro" id="IPR000719">
    <property type="entry name" value="Prot_kinase_dom"/>
</dbReference>
<evidence type="ECO:0000256" key="4">
    <source>
        <dbReference type="ARBA" id="ARBA00022741"/>
    </source>
</evidence>
<dbReference type="PROSITE" id="PS50011">
    <property type="entry name" value="PROTEIN_KINASE_DOM"/>
    <property type="match status" value="1"/>
</dbReference>
<name>A0A075AQD4_ROZAC</name>
<keyword evidence="10" id="KW-1185">Reference proteome</keyword>
<evidence type="ECO:0000256" key="5">
    <source>
        <dbReference type="ARBA" id="ARBA00022777"/>
    </source>
</evidence>
<dbReference type="STRING" id="988480.A0A075AQD4"/>
<dbReference type="GO" id="GO:2000781">
    <property type="term" value="P:positive regulation of double-strand break repair"/>
    <property type="evidence" value="ECO:0007669"/>
    <property type="project" value="EnsemblFungi"/>
</dbReference>
<feature type="domain" description="Protein kinase" evidence="8">
    <location>
        <begin position="19"/>
        <end position="268"/>
    </location>
</feature>
<keyword evidence="6 7" id="KW-0067">ATP-binding</keyword>
<dbReference type="PROSITE" id="PS00107">
    <property type="entry name" value="PROTEIN_KINASE_ATP"/>
    <property type="match status" value="1"/>
</dbReference>
<dbReference type="GO" id="GO:0044732">
    <property type="term" value="C:mitotic spindle pole body"/>
    <property type="evidence" value="ECO:0007669"/>
    <property type="project" value="EnsemblFungi"/>
</dbReference>
<proteinExistence type="predicted"/>
<dbReference type="GO" id="GO:0090006">
    <property type="term" value="P:regulation of linear element assembly"/>
    <property type="evidence" value="ECO:0007669"/>
    <property type="project" value="EnsemblFungi"/>
</dbReference>
<accession>A0A075AQD4</accession>
<keyword evidence="3 9" id="KW-0808">Transferase</keyword>
<dbReference type="OrthoDB" id="5800476at2759"/>
<dbReference type="EC" id="2.7.11.1" evidence="1"/>
<dbReference type="GO" id="GO:0035838">
    <property type="term" value="C:growing cell tip"/>
    <property type="evidence" value="ECO:0007669"/>
    <property type="project" value="EnsemblFungi"/>
</dbReference>
<keyword evidence="2" id="KW-0723">Serine/threonine-protein kinase</keyword>
<dbReference type="InterPro" id="IPR017441">
    <property type="entry name" value="Protein_kinase_ATP_BS"/>
</dbReference>
<dbReference type="InterPro" id="IPR011009">
    <property type="entry name" value="Kinase-like_dom_sf"/>
</dbReference>
<dbReference type="SMART" id="SM00220">
    <property type="entry name" value="S_TKc"/>
    <property type="match status" value="1"/>
</dbReference>
<dbReference type="Proteomes" id="UP000030755">
    <property type="component" value="Unassembled WGS sequence"/>
</dbReference>
<reference evidence="9 10" key="1">
    <citation type="journal article" date="2013" name="Curr. Biol.">
        <title>Shared signatures of parasitism and phylogenomics unite Cryptomycota and microsporidia.</title>
        <authorList>
            <person name="James T.Y."/>
            <person name="Pelin A."/>
            <person name="Bonen L."/>
            <person name="Ahrendt S."/>
            <person name="Sain D."/>
            <person name="Corradi N."/>
            <person name="Stajich J.E."/>
        </authorList>
    </citation>
    <scope>NUCLEOTIDE SEQUENCE [LARGE SCALE GENOMIC DNA]</scope>
    <source>
        <strain evidence="9 10">CSF55</strain>
    </source>
</reference>
<dbReference type="SUPFAM" id="SSF56112">
    <property type="entry name" value="Protein kinase-like (PK-like)"/>
    <property type="match status" value="1"/>
</dbReference>
<dbReference type="GO" id="GO:0004713">
    <property type="term" value="F:protein tyrosine kinase activity"/>
    <property type="evidence" value="ECO:0007669"/>
    <property type="project" value="EnsemblFungi"/>
</dbReference>
<dbReference type="InterPro" id="IPR050235">
    <property type="entry name" value="CK1_Ser-Thr_kinase"/>
</dbReference>
<dbReference type="Gene3D" id="1.10.510.10">
    <property type="entry name" value="Transferase(Phosphotransferase) domain 1"/>
    <property type="match status" value="1"/>
</dbReference>
<dbReference type="GO" id="GO:0004674">
    <property type="term" value="F:protein serine/threonine kinase activity"/>
    <property type="evidence" value="ECO:0007669"/>
    <property type="project" value="UniProtKB-KW"/>
</dbReference>
<dbReference type="HOGENOM" id="CLU_019279_2_7_1"/>
<dbReference type="OMA" id="ESRVYKY"/>
<dbReference type="GO" id="GO:0000228">
    <property type="term" value="C:nuclear chromosome"/>
    <property type="evidence" value="ECO:0007669"/>
    <property type="project" value="EnsemblFungi"/>
</dbReference>
<dbReference type="GO" id="GO:0032153">
    <property type="term" value="C:cell division site"/>
    <property type="evidence" value="ECO:0007669"/>
    <property type="project" value="EnsemblFungi"/>
</dbReference>
<evidence type="ECO:0000256" key="6">
    <source>
        <dbReference type="ARBA" id="ARBA00022840"/>
    </source>
</evidence>